<dbReference type="Proteomes" id="UP000830454">
    <property type="component" value="Chromosome"/>
</dbReference>
<organism evidence="1 2">
    <name type="scientific">Flavobacterium sediminilitoris</name>
    <dbReference type="NCBI Taxonomy" id="2024526"/>
    <lineage>
        <taxon>Bacteria</taxon>
        <taxon>Pseudomonadati</taxon>
        <taxon>Bacteroidota</taxon>
        <taxon>Flavobacteriia</taxon>
        <taxon>Flavobacteriales</taxon>
        <taxon>Flavobacteriaceae</taxon>
        <taxon>Flavobacterium</taxon>
    </lineage>
</organism>
<proteinExistence type="predicted"/>
<sequence>MNSVKTTKKIVIQSDVDDRSTDDVIQWINYLSPNCLVETLFGACLIKDLKIEFSNENIVYKINDVSFTNKDSYWYRRGMFKLFQDDSFFKKSIYENSLFPVISYLDVKKSQNQINRFFDNKVGKLEQLEVCKKVGLKFPETLVTTSYFDLEKFVKKHHKIITKPIQNPFSKHEFEDYDVHFFTSTQLITSEDLNNNFPEKFQPSLFQKYTAKKFEIRSFYLNEVFYSMAIFSQQNEKTKIDYRNYDYEKPNRVIPFSIPKDIEEKLIKMMKSLDLTSGSFDLIYTLDNEYVFLEVNPIGQFQWLSRNCNYNIEKIIAKTLINE</sequence>
<dbReference type="SUPFAM" id="SSF56059">
    <property type="entry name" value="Glutathione synthetase ATP-binding domain-like"/>
    <property type="match status" value="1"/>
</dbReference>
<evidence type="ECO:0008006" key="3">
    <source>
        <dbReference type="Google" id="ProtNLM"/>
    </source>
</evidence>
<protein>
    <recommendedName>
        <fullName evidence="3">ATP-GRASP peptide maturase of grasp-with-spasm system</fullName>
    </recommendedName>
</protein>
<reference evidence="1" key="1">
    <citation type="submission" date="2021-12" db="EMBL/GenBank/DDBJ databases">
        <authorList>
            <person name="Cha I.-T."/>
            <person name="Lee K.-E."/>
            <person name="Park S.-J."/>
        </authorList>
    </citation>
    <scope>NUCLEOTIDE SEQUENCE</scope>
    <source>
        <strain evidence="1">YSM-43</strain>
    </source>
</reference>
<name>A0ABY4HP03_9FLAO</name>
<reference evidence="1" key="2">
    <citation type="submission" date="2022-04" db="EMBL/GenBank/DDBJ databases">
        <title>Complete Genome Sequence of Flavobacterium sediminilitoris YSM-43, Isolated from a Tidal Sediment.</title>
        <authorList>
            <person name="Lee P.A."/>
        </authorList>
    </citation>
    <scope>NUCLEOTIDE SEQUENCE</scope>
    <source>
        <strain evidence="1">YSM-43</strain>
    </source>
</reference>
<dbReference type="PANTHER" id="PTHR21621:SF0">
    <property type="entry name" value="BETA-CITRYLGLUTAMATE SYNTHASE B-RELATED"/>
    <property type="match status" value="1"/>
</dbReference>
<dbReference type="EMBL" id="CP090145">
    <property type="protein sequence ID" value="UOX34310.1"/>
    <property type="molecule type" value="Genomic_DNA"/>
</dbReference>
<dbReference type="PANTHER" id="PTHR21621">
    <property type="entry name" value="RIBOSOMAL PROTEIN S6 MODIFICATION PROTEIN"/>
    <property type="match status" value="1"/>
</dbReference>
<keyword evidence="2" id="KW-1185">Reference proteome</keyword>
<dbReference type="Gene3D" id="3.30.470.20">
    <property type="entry name" value="ATP-grasp fold, B domain"/>
    <property type="match status" value="1"/>
</dbReference>
<gene>
    <name evidence="1" type="ORF">LXD69_02050</name>
</gene>
<evidence type="ECO:0000313" key="1">
    <source>
        <dbReference type="EMBL" id="UOX34310.1"/>
    </source>
</evidence>
<dbReference type="RefSeq" id="WP_246917096.1">
    <property type="nucleotide sequence ID" value="NZ_CP090145.1"/>
</dbReference>
<accession>A0ABY4HP03</accession>
<evidence type="ECO:0000313" key="2">
    <source>
        <dbReference type="Proteomes" id="UP000830454"/>
    </source>
</evidence>